<sequence>MRDYFLNILVVLILILGEFGYLFSFLIYGKYLSLLIFFVLIFQSRFKIRKGVIGINSLIFPFVIIVFLNFVQFFNFSIYPVIESIIILSAVLPFISTTNFNFYPRFVFLCLLVSFFIKTGFDFNLSLSVDSFLKSETSSNETNLFSFIFGFFAIYFFYVKNKTYFVLSVIVVILTFKRIVFISLFITILFSILRLDKLKNMSLLVILSNLFWVLISYVITTDWFFDFSVEFFNLSPGFLTKGRSTVYGLLFDNYEGLNIIPILFGFGAAEARISLLSYDIGISLIHNDVLKLFYEYGVFVFISFFVFLYRNNSKAILFSVYLNCLFFTDNVFIYAPVIFLFFLLSMEYTRVLNMKKCLYLV</sequence>
<feature type="transmembrane region" description="Helical" evidence="1">
    <location>
        <begin position="315"/>
        <end position="344"/>
    </location>
</feature>
<keyword evidence="3" id="KW-1185">Reference proteome</keyword>
<feature type="transmembrane region" description="Helical" evidence="1">
    <location>
        <begin position="202"/>
        <end position="225"/>
    </location>
</feature>
<accession>A0ABV8ASQ6</accession>
<evidence type="ECO:0000313" key="2">
    <source>
        <dbReference type="EMBL" id="MFC3880948.1"/>
    </source>
</evidence>
<keyword evidence="1" id="KW-0812">Transmembrane</keyword>
<dbReference type="Proteomes" id="UP001595805">
    <property type="component" value="Unassembled WGS sequence"/>
</dbReference>
<comment type="caution">
    <text evidence="2">The sequence shown here is derived from an EMBL/GenBank/DDBJ whole genome shotgun (WGS) entry which is preliminary data.</text>
</comment>
<keyword evidence="1" id="KW-1133">Transmembrane helix</keyword>
<evidence type="ECO:0000313" key="3">
    <source>
        <dbReference type="Proteomes" id="UP001595805"/>
    </source>
</evidence>
<gene>
    <name evidence="2" type="ORF">ACFOSV_12200</name>
</gene>
<dbReference type="EMBL" id="JBHRZS010000007">
    <property type="protein sequence ID" value="MFC3880948.1"/>
    <property type="molecule type" value="Genomic_DNA"/>
</dbReference>
<feature type="transmembrane region" description="Helical" evidence="1">
    <location>
        <begin position="164"/>
        <end position="190"/>
    </location>
</feature>
<protein>
    <submittedName>
        <fullName evidence="2">Uncharacterized protein</fullName>
    </submittedName>
</protein>
<feature type="transmembrane region" description="Helical" evidence="1">
    <location>
        <begin position="102"/>
        <end position="121"/>
    </location>
</feature>
<dbReference type="RefSeq" id="WP_377906293.1">
    <property type="nucleotide sequence ID" value="NZ_JBHRZS010000007.1"/>
</dbReference>
<feature type="transmembrane region" description="Helical" evidence="1">
    <location>
        <begin position="28"/>
        <end position="46"/>
    </location>
</feature>
<evidence type="ECO:0000256" key="1">
    <source>
        <dbReference type="SAM" id="Phobius"/>
    </source>
</evidence>
<name>A0ABV8ASQ6_9BACT</name>
<feature type="transmembrane region" description="Helical" evidence="1">
    <location>
        <begin position="58"/>
        <end position="82"/>
    </location>
</feature>
<feature type="transmembrane region" description="Helical" evidence="1">
    <location>
        <begin position="142"/>
        <end position="158"/>
    </location>
</feature>
<feature type="transmembrane region" description="Helical" evidence="1">
    <location>
        <begin position="292"/>
        <end position="309"/>
    </location>
</feature>
<proteinExistence type="predicted"/>
<organism evidence="2 3">
    <name type="scientific">Algoriphagus namhaensis</name>
    <dbReference type="NCBI Taxonomy" id="915353"/>
    <lineage>
        <taxon>Bacteria</taxon>
        <taxon>Pseudomonadati</taxon>
        <taxon>Bacteroidota</taxon>
        <taxon>Cytophagia</taxon>
        <taxon>Cytophagales</taxon>
        <taxon>Cyclobacteriaceae</taxon>
        <taxon>Algoriphagus</taxon>
    </lineage>
</organism>
<keyword evidence="1" id="KW-0472">Membrane</keyword>
<reference evidence="3" key="1">
    <citation type="journal article" date="2019" name="Int. J. Syst. Evol. Microbiol.">
        <title>The Global Catalogue of Microorganisms (GCM) 10K type strain sequencing project: providing services to taxonomists for standard genome sequencing and annotation.</title>
        <authorList>
            <consortium name="The Broad Institute Genomics Platform"/>
            <consortium name="The Broad Institute Genome Sequencing Center for Infectious Disease"/>
            <person name="Wu L."/>
            <person name="Ma J."/>
        </authorList>
    </citation>
    <scope>NUCLEOTIDE SEQUENCE [LARGE SCALE GENOMIC DNA]</scope>
    <source>
        <strain evidence="3">CCUG 60523</strain>
    </source>
</reference>